<reference evidence="1 2" key="1">
    <citation type="submission" date="2016-09" db="EMBL/GenBank/DDBJ databases">
        <title>Complete Genome Sequence of Streptomyces 5a phage BRock.</title>
        <authorList>
            <person name="Crossman A."/>
            <person name="Baron S."/>
            <person name="Jamdagni P."/>
            <person name="Khatri P."/>
            <person name="Sharma D."/>
            <person name="Pandey M."/>
            <person name="Goyal S."/>
            <person name="Kumar S."/>
            <person name="Phogat A."/>
            <person name="Chawla G."/>
            <person name="Pasricha M."/>
            <person name="Gupta K."/>
            <person name="Bazzad D."/>
            <person name="Aggarwal V."/>
            <person name="Poughat A."/>
            <person name="Singh K."/>
            <person name="Rana P."/>
            <person name="Gautam R."/>
            <person name="Sharma V."/>
            <person name="Tyagi D."/>
            <person name="Shahi A."/>
            <person name="Jangra N."/>
            <person name="Malik M."/>
            <person name="Sidhu P.K."/>
            <person name="Malik S."/>
            <person name="Ghalyan Y."/>
            <person name="Sharma S.S."/>
            <person name="Malik A."/>
            <person name="Chuttani R."/>
            <person name="Bamal N."/>
            <person name="Bhadula D."/>
            <person name="Batra A."/>
            <person name="Temple L."/>
            <person name="Nehra K."/>
        </authorList>
    </citation>
    <scope>NUCLEOTIDE SEQUENCE [LARGE SCALE GENOMIC DNA]</scope>
</reference>
<evidence type="ECO:0000313" key="1">
    <source>
        <dbReference type="EMBL" id="APC46300.1"/>
    </source>
</evidence>
<dbReference type="RefSeq" id="YP_009831763.1">
    <property type="nucleotide sequence ID" value="NC_048650.1"/>
</dbReference>
<accession>A0A1J0GVU9</accession>
<evidence type="ECO:0000313" key="2">
    <source>
        <dbReference type="Proteomes" id="UP000224898"/>
    </source>
</evidence>
<organism evidence="1 2">
    <name type="scientific">Streptomyces phage BRock</name>
    <dbReference type="NCBI Taxonomy" id="1913591"/>
    <lineage>
        <taxon>Viruses</taxon>
        <taxon>Duplodnaviria</taxon>
        <taxon>Heunggongvirae</taxon>
        <taxon>Uroviricota</taxon>
        <taxon>Caudoviricetes</taxon>
        <taxon>Borockvirus</taxon>
        <taxon>Borockvirus brock</taxon>
    </lineage>
</organism>
<dbReference type="GeneID" id="55601452"/>
<proteinExistence type="predicted"/>
<name>A0A1J0GVU9_9CAUD</name>
<sequence length="168" mass="19491">MVDNNEWSANVAIVVEGILRAPNDTNPIMSGILLYKSLVQTHRVTLILDSMAKEKVQYWLRMNGLVDHAAEIYYELGDPEDITERRDLQVKRLKQNGPLTFIIESHPEVAEKMLEIGVPTLFYIHPLYLRPEHRPNYETELPSWKSLMDTVRVEKEMKAGDVRLNDDF</sequence>
<keyword evidence="2" id="KW-1185">Reference proteome</keyword>
<dbReference type="Proteomes" id="UP000224898">
    <property type="component" value="Segment"/>
</dbReference>
<dbReference type="EMBL" id="KX925554">
    <property type="protein sequence ID" value="APC46300.1"/>
    <property type="molecule type" value="Genomic_DNA"/>
</dbReference>
<protein>
    <submittedName>
        <fullName evidence="1">Uncharacterized protein</fullName>
    </submittedName>
</protein>
<dbReference type="KEGG" id="vg:55601452"/>